<gene>
    <name evidence="2" type="ORF">ES332_D08G226600v1</name>
</gene>
<dbReference type="EMBL" id="CM017630">
    <property type="protein sequence ID" value="TYH59509.1"/>
    <property type="molecule type" value="Genomic_DNA"/>
</dbReference>
<accession>A0A5D2JYG3</accession>
<feature type="region of interest" description="Disordered" evidence="1">
    <location>
        <begin position="71"/>
        <end position="93"/>
    </location>
</feature>
<evidence type="ECO:0000313" key="2">
    <source>
        <dbReference type="EMBL" id="TYH59509.1"/>
    </source>
</evidence>
<evidence type="ECO:0000256" key="1">
    <source>
        <dbReference type="SAM" id="MobiDB-lite"/>
    </source>
</evidence>
<protein>
    <submittedName>
        <fullName evidence="2">Uncharacterized protein</fullName>
    </submittedName>
</protein>
<organism evidence="2 3">
    <name type="scientific">Gossypium tomentosum</name>
    <name type="common">Hawaiian cotton</name>
    <name type="synonym">Gossypium sandvicense</name>
    <dbReference type="NCBI Taxonomy" id="34277"/>
    <lineage>
        <taxon>Eukaryota</taxon>
        <taxon>Viridiplantae</taxon>
        <taxon>Streptophyta</taxon>
        <taxon>Embryophyta</taxon>
        <taxon>Tracheophyta</taxon>
        <taxon>Spermatophyta</taxon>
        <taxon>Magnoliopsida</taxon>
        <taxon>eudicotyledons</taxon>
        <taxon>Gunneridae</taxon>
        <taxon>Pentapetalae</taxon>
        <taxon>rosids</taxon>
        <taxon>malvids</taxon>
        <taxon>Malvales</taxon>
        <taxon>Malvaceae</taxon>
        <taxon>Malvoideae</taxon>
        <taxon>Gossypium</taxon>
    </lineage>
</organism>
<dbReference type="AlphaFoldDB" id="A0A5D2JYG3"/>
<sequence length="132" mass="13919">VSSPPITDSVLKETITTKTLTTLPSSTFSPQKIVTFIVALDQNGLPSLFVSPDGLITAMAYRLPHVASFPKPQDSAARANSGSQASNAPQLGSKTVSRGLNSSLKLLMSNCSFFYSLTAFTVACAFECLGLE</sequence>
<dbReference type="Proteomes" id="UP000322667">
    <property type="component" value="Chromosome D08"/>
</dbReference>
<feature type="non-terminal residue" evidence="2">
    <location>
        <position position="1"/>
    </location>
</feature>
<evidence type="ECO:0000313" key="3">
    <source>
        <dbReference type="Proteomes" id="UP000322667"/>
    </source>
</evidence>
<reference evidence="2 3" key="1">
    <citation type="submission" date="2019-07" db="EMBL/GenBank/DDBJ databases">
        <title>WGS assembly of Gossypium tomentosum.</title>
        <authorList>
            <person name="Chen Z.J."/>
            <person name="Sreedasyam A."/>
            <person name="Ando A."/>
            <person name="Song Q."/>
            <person name="De L."/>
            <person name="Hulse-Kemp A."/>
            <person name="Ding M."/>
            <person name="Ye W."/>
            <person name="Kirkbride R."/>
            <person name="Jenkins J."/>
            <person name="Plott C."/>
            <person name="Lovell J."/>
            <person name="Lin Y.-M."/>
            <person name="Vaughn R."/>
            <person name="Liu B."/>
            <person name="Li W."/>
            <person name="Simpson S."/>
            <person name="Scheffler B."/>
            <person name="Saski C."/>
            <person name="Grover C."/>
            <person name="Hu G."/>
            <person name="Conover J."/>
            <person name="Carlson J."/>
            <person name="Shu S."/>
            <person name="Boston L."/>
            <person name="Williams M."/>
            <person name="Peterson D."/>
            <person name="Mcgee K."/>
            <person name="Jones D."/>
            <person name="Wendel J."/>
            <person name="Stelly D."/>
            <person name="Grimwood J."/>
            <person name="Schmutz J."/>
        </authorList>
    </citation>
    <scope>NUCLEOTIDE SEQUENCE [LARGE SCALE GENOMIC DNA]</scope>
    <source>
        <strain evidence="2">7179.01</strain>
    </source>
</reference>
<name>A0A5D2JYG3_GOSTO</name>
<keyword evidence="3" id="KW-1185">Reference proteome</keyword>
<proteinExistence type="predicted"/>
<feature type="compositionally biased region" description="Polar residues" evidence="1">
    <location>
        <begin position="78"/>
        <end position="93"/>
    </location>
</feature>